<evidence type="ECO:0000256" key="5">
    <source>
        <dbReference type="ARBA" id="ARBA00022989"/>
    </source>
</evidence>
<evidence type="ECO:0000256" key="6">
    <source>
        <dbReference type="ARBA" id="ARBA00023136"/>
    </source>
</evidence>
<keyword evidence="3" id="KW-0597">Phosphoprotein</keyword>
<evidence type="ECO:0000313" key="13">
    <source>
        <dbReference type="Ensembl" id="ENSPANP00000059709.1"/>
    </source>
</evidence>
<evidence type="ECO:0000256" key="10">
    <source>
        <dbReference type="SAM" id="MobiDB-lite"/>
    </source>
</evidence>
<dbReference type="GO" id="GO:0051117">
    <property type="term" value="F:ATPase binding"/>
    <property type="evidence" value="ECO:0007669"/>
    <property type="project" value="UniProtKB-ARBA"/>
</dbReference>
<sequence length="436" mass="47459">MADSGLREPQEDSQKDLENDPSINSQAQETTIMASNAEEAQTLHSACGLSKDHQRVETVGPESADTGDKSESPDEANVGKHPKDKIEDENNQSFLDGEKGHHLPSENLGEEPLDPDPSPSPSDKVGRADAHLGSSSVALPNEASDGTGASQEPPTTDSQEAQSPGHSITGQEGEDTLRRRLLAPGPIFLLFLVVAVVASSVNSYYSSPAQQVPKNPALEAFLAQFSQLKDKFPGQSSFLWQRGRKFLQKHLNASNPTEPATIIFTAAQEGRETLKCLSHHVADAYTSSQKVSAIQIDGAGRTWQDSDTVKLLVDLELSYGFENGQKAAVVHHFESFPAGSTLIFYKYCDHENAAFKDVALVLTVLLEEETLEASVGPRETEEKVRDLLWAKFTNSDTPSSFNHMDSDKLSGLWSRISHLVLPVQPVRSIEEQGCLF</sequence>
<protein>
    <submittedName>
        <fullName evidence="13">Torsin 1A interacting protein 2</fullName>
    </submittedName>
</protein>
<organism evidence="13 14">
    <name type="scientific">Papio anubis</name>
    <name type="common">Olive baboon</name>
    <dbReference type="NCBI Taxonomy" id="9555"/>
    <lineage>
        <taxon>Eukaryota</taxon>
        <taxon>Metazoa</taxon>
        <taxon>Chordata</taxon>
        <taxon>Craniata</taxon>
        <taxon>Vertebrata</taxon>
        <taxon>Euteleostomi</taxon>
        <taxon>Mammalia</taxon>
        <taxon>Eutheria</taxon>
        <taxon>Euarchontoglires</taxon>
        <taxon>Primates</taxon>
        <taxon>Haplorrhini</taxon>
        <taxon>Catarrhini</taxon>
        <taxon>Cercopithecidae</taxon>
        <taxon>Cercopithecinae</taxon>
        <taxon>Papio</taxon>
    </lineage>
</organism>
<dbReference type="InterPro" id="IPR038599">
    <property type="entry name" value="LAP1C-like_C_sf"/>
</dbReference>
<keyword evidence="8" id="KW-0539">Nucleus</keyword>
<reference evidence="13" key="2">
    <citation type="submission" date="2025-08" db="UniProtKB">
        <authorList>
            <consortium name="Ensembl"/>
        </authorList>
    </citation>
    <scope>IDENTIFICATION</scope>
</reference>
<keyword evidence="7" id="KW-0325">Glycoprotein</keyword>
<dbReference type="Gene3D" id="3.40.50.12190">
    <property type="match status" value="1"/>
</dbReference>
<accession>A0A8I5R9N0</accession>
<feature type="compositionally biased region" description="Basic and acidic residues" evidence="10">
    <location>
        <begin position="1"/>
        <end position="18"/>
    </location>
</feature>
<keyword evidence="4" id="KW-0812">Transmembrane</keyword>
<evidence type="ECO:0000313" key="14">
    <source>
        <dbReference type="Proteomes" id="UP000028761"/>
    </source>
</evidence>
<feature type="domain" description="Torsin-1A-interacting protein 1/2 AAA+ activator" evidence="11">
    <location>
        <begin position="203"/>
        <end position="435"/>
    </location>
</feature>
<evidence type="ECO:0000256" key="3">
    <source>
        <dbReference type="ARBA" id="ARBA00022553"/>
    </source>
</evidence>
<proteinExistence type="inferred from homology"/>
<evidence type="ECO:0000256" key="4">
    <source>
        <dbReference type="ARBA" id="ARBA00022692"/>
    </source>
</evidence>
<keyword evidence="5" id="KW-1133">Transmembrane helix</keyword>
<dbReference type="Ensembl" id="ENSPANT00000082920.1">
    <property type="protein sequence ID" value="ENSPANP00000059709.1"/>
    <property type="gene ID" value="ENSPANG00000011377.3"/>
</dbReference>
<dbReference type="InterPro" id="IPR046754">
    <property type="entry name" value="TOIP1/2_N"/>
</dbReference>
<dbReference type="GeneTree" id="ENSGT00390000012166"/>
<dbReference type="PANTHER" id="PTHR18843:SF2">
    <property type="entry name" value="TORSIN-1A-INTERACTING PROTEIN 2"/>
    <property type="match status" value="1"/>
</dbReference>
<evidence type="ECO:0000259" key="12">
    <source>
        <dbReference type="Pfam" id="PF20443"/>
    </source>
</evidence>
<keyword evidence="6" id="KW-0472">Membrane</keyword>
<dbReference type="PANTHER" id="PTHR18843">
    <property type="entry name" value="TORSIN-1A-INTERACTING PROTEIN"/>
    <property type="match status" value="1"/>
</dbReference>
<evidence type="ECO:0000259" key="11">
    <source>
        <dbReference type="Pfam" id="PF05609"/>
    </source>
</evidence>
<reference evidence="13 14" key="1">
    <citation type="submission" date="2012-03" db="EMBL/GenBank/DDBJ databases">
        <title>Whole Genome Assembly of Papio anubis.</title>
        <authorList>
            <person name="Liu Y.L."/>
            <person name="Abraham K.A."/>
            <person name="Akbar H.A."/>
            <person name="Ali S.A."/>
            <person name="Anosike U.A."/>
            <person name="Aqrawi P.A."/>
            <person name="Arias F.A."/>
            <person name="Attaway T.A."/>
            <person name="Awwad R.A."/>
            <person name="Babu C.B."/>
            <person name="Bandaranaike D.B."/>
            <person name="Battles P.B."/>
            <person name="Bell A.B."/>
            <person name="Beltran B.B."/>
            <person name="Berhane-Mersha D.B."/>
            <person name="Bess C.B."/>
            <person name="Bickham C.B."/>
            <person name="Bolden T.B."/>
            <person name="Carter K.C."/>
            <person name="Chau D.C."/>
            <person name="Chavez A.C."/>
            <person name="Clerc-Blankenburg K.C."/>
            <person name="Coyle M.C."/>
            <person name="Dao M.D."/>
            <person name="Davila M.L.D."/>
            <person name="Davy-Carroll L.D."/>
            <person name="Denson S.D."/>
            <person name="Dinh H.D."/>
            <person name="Fernandez S.F."/>
            <person name="Fernando P.F."/>
            <person name="Forbes L.F."/>
            <person name="Francis C.F."/>
            <person name="Francisco L.F."/>
            <person name="Fu Q.F."/>
            <person name="Garcia-Iii R.G."/>
            <person name="Garrett T.G."/>
            <person name="Gross S.G."/>
            <person name="Gubbala S.G."/>
            <person name="Hirani K.H."/>
            <person name="Hogues M.H."/>
            <person name="Hollins B.H."/>
            <person name="Jackson L.J."/>
            <person name="Javaid M.J."/>
            <person name="Jhangiani S.J."/>
            <person name="Johnson A.J."/>
            <person name="Johnson B.J."/>
            <person name="Jones J.J."/>
            <person name="Joshi V.J."/>
            <person name="Kalu J.K."/>
            <person name="Khan N.K."/>
            <person name="Korchina V.K."/>
            <person name="Kovar C.K."/>
            <person name="Lago L.L."/>
            <person name="Lara F.L."/>
            <person name="Le T.-K.L."/>
            <person name="Lee S.L."/>
            <person name="Legall-Iii F.L."/>
            <person name="Lemon S.L."/>
            <person name="Liu J.L."/>
            <person name="Liu Y.-S.L."/>
            <person name="Liyanage D.L."/>
            <person name="Lopez J.L."/>
            <person name="Lorensuhewa L.L."/>
            <person name="Mata R.M."/>
            <person name="Mathew T.M."/>
            <person name="Mercado C.M."/>
            <person name="Mercado I.M."/>
            <person name="Morales K.M."/>
            <person name="Morgan M.M."/>
            <person name="Munidasa M.M."/>
            <person name="Ngo D.N."/>
            <person name="Nguyen L.N."/>
            <person name="Nguyen T.N."/>
            <person name="Nguyen N.N."/>
            <person name="Obregon M.O."/>
            <person name="Okwuonu G.O."/>
            <person name="Ongeri F.O."/>
            <person name="Onwere C.O."/>
            <person name="Osifeso I.O."/>
            <person name="Parra A.P."/>
            <person name="Patil S.P."/>
            <person name="Perez A.P."/>
            <person name="Perez Y.P."/>
            <person name="Pham C.P."/>
            <person name="Pu L.-L.P."/>
            <person name="Puazo M.P."/>
            <person name="Quiroz J.Q."/>
            <person name="Rouhana J.R."/>
            <person name="Ruiz M.R."/>
            <person name="Ruiz S.-J.R."/>
            <person name="Saada N.S."/>
            <person name="Santibanez J.S."/>
            <person name="Scheel M.S."/>
            <person name="Schneider B.S."/>
            <person name="Simmons D.S."/>
            <person name="Sisson I.S."/>
            <person name="Tang L.-Y.T."/>
            <person name="Thornton R.T."/>
            <person name="Tisius J.T."/>
            <person name="Toledanes G.T."/>
            <person name="Trejos Z.T."/>
            <person name="Usmani K.U."/>
            <person name="Varghese R.V."/>
            <person name="Vattathil S.V."/>
            <person name="Vee V.V."/>
            <person name="Walker D.W."/>
            <person name="Weissenberger G.W."/>
            <person name="White C.W."/>
            <person name="Williams A.W."/>
            <person name="Woodworth J.W."/>
            <person name="Wright R.W."/>
            <person name="Zhu Y.Z."/>
            <person name="Han Y.H."/>
            <person name="Newsham I.N."/>
            <person name="Nazareth L.N."/>
            <person name="Worley K.W."/>
            <person name="Muzny D.M."/>
            <person name="Rogers J.R."/>
            <person name="Gibbs R.G."/>
        </authorList>
    </citation>
    <scope>NUCLEOTIDE SEQUENCE [LARGE SCALE GENOMIC DNA]</scope>
</reference>
<feature type="compositionally biased region" description="Polar residues" evidence="10">
    <location>
        <begin position="21"/>
        <end position="44"/>
    </location>
</feature>
<comment type="subcellular location">
    <subcellularLocation>
        <location evidence="9">Endomembrane system</location>
        <topology evidence="9">Single-pass membrane protein</topology>
    </subcellularLocation>
    <subcellularLocation>
        <location evidence="1">Nucleus membrane</location>
    </subcellularLocation>
</comment>
<feature type="domain" description="Torsin-1A-interacting protein 1/2 N-terminal" evidence="12">
    <location>
        <begin position="1"/>
        <end position="184"/>
    </location>
</feature>
<name>A0A8I5R9N0_PAPAN</name>
<dbReference type="AlphaFoldDB" id="A0A8I5R9N0"/>
<dbReference type="InterPro" id="IPR046753">
    <property type="entry name" value="TOIP1/2_C"/>
</dbReference>
<feature type="region of interest" description="Disordered" evidence="10">
    <location>
        <begin position="1"/>
        <end position="173"/>
    </location>
</feature>
<dbReference type="FunFam" id="3.40.50.12190:FF:000001">
    <property type="entry name" value="torsin-1A-interacting protein 1 isoform X1"/>
    <property type="match status" value="1"/>
</dbReference>
<dbReference type="InterPro" id="IPR008662">
    <property type="entry name" value="TOIP1/2"/>
</dbReference>
<evidence type="ECO:0000256" key="7">
    <source>
        <dbReference type="ARBA" id="ARBA00023180"/>
    </source>
</evidence>
<dbReference type="Proteomes" id="UP000028761">
    <property type="component" value="Chromosome 1"/>
</dbReference>
<dbReference type="Pfam" id="PF20443">
    <property type="entry name" value="LAP1_N"/>
    <property type="match status" value="1"/>
</dbReference>
<dbReference type="GO" id="GO:0005783">
    <property type="term" value="C:endoplasmic reticulum"/>
    <property type="evidence" value="ECO:0007669"/>
    <property type="project" value="TreeGrafter"/>
</dbReference>
<gene>
    <name evidence="13" type="primary">TOR1AIP2</name>
</gene>
<evidence type="ECO:0000256" key="2">
    <source>
        <dbReference type="ARBA" id="ARBA00007860"/>
    </source>
</evidence>
<keyword evidence="14" id="KW-1185">Reference proteome</keyword>
<comment type="similarity">
    <text evidence="2">Belongs to the TOR1AIP family.</text>
</comment>
<dbReference type="GO" id="GO:0031965">
    <property type="term" value="C:nuclear membrane"/>
    <property type="evidence" value="ECO:0007669"/>
    <property type="project" value="UniProtKB-SubCell"/>
</dbReference>
<evidence type="ECO:0000256" key="1">
    <source>
        <dbReference type="ARBA" id="ARBA00004126"/>
    </source>
</evidence>
<dbReference type="GO" id="GO:0061024">
    <property type="term" value="P:membrane organization"/>
    <property type="evidence" value="ECO:0007669"/>
    <property type="project" value="TreeGrafter"/>
</dbReference>
<evidence type="ECO:0000256" key="9">
    <source>
        <dbReference type="ARBA" id="ARBA00037847"/>
    </source>
</evidence>
<feature type="compositionally biased region" description="Polar residues" evidence="10">
    <location>
        <begin position="147"/>
        <end position="170"/>
    </location>
</feature>
<reference evidence="13" key="3">
    <citation type="submission" date="2025-09" db="UniProtKB">
        <authorList>
            <consortium name="Ensembl"/>
        </authorList>
    </citation>
    <scope>IDENTIFICATION</scope>
</reference>
<dbReference type="Pfam" id="PF05609">
    <property type="entry name" value="LAP1_C"/>
    <property type="match status" value="1"/>
</dbReference>
<dbReference type="GO" id="GO:0007029">
    <property type="term" value="P:endoplasmic reticulum organization"/>
    <property type="evidence" value="ECO:0007669"/>
    <property type="project" value="TreeGrafter"/>
</dbReference>
<evidence type="ECO:0000256" key="8">
    <source>
        <dbReference type="ARBA" id="ARBA00023242"/>
    </source>
</evidence>
<dbReference type="GO" id="GO:0001671">
    <property type="term" value="F:ATPase activator activity"/>
    <property type="evidence" value="ECO:0007669"/>
    <property type="project" value="InterPro"/>
</dbReference>